<evidence type="ECO:0000313" key="2">
    <source>
        <dbReference type="EMBL" id="CAF4106523.1"/>
    </source>
</evidence>
<accession>A0A819VB76</accession>
<organism evidence="2 3">
    <name type="scientific">Rotaria sordida</name>
    <dbReference type="NCBI Taxonomy" id="392033"/>
    <lineage>
        <taxon>Eukaryota</taxon>
        <taxon>Metazoa</taxon>
        <taxon>Spiralia</taxon>
        <taxon>Gnathifera</taxon>
        <taxon>Rotifera</taxon>
        <taxon>Eurotatoria</taxon>
        <taxon>Bdelloidea</taxon>
        <taxon>Philodinida</taxon>
        <taxon>Philodinidae</taxon>
        <taxon>Rotaria</taxon>
    </lineage>
</organism>
<comment type="caution">
    <text evidence="2">The sequence shown here is derived from an EMBL/GenBank/DDBJ whole genome shotgun (WGS) entry which is preliminary data.</text>
</comment>
<protein>
    <submittedName>
        <fullName evidence="2">Uncharacterized protein</fullName>
    </submittedName>
</protein>
<dbReference type="EMBL" id="CAJNOU010006639">
    <property type="protein sequence ID" value="CAF1509110.1"/>
    <property type="molecule type" value="Genomic_DNA"/>
</dbReference>
<gene>
    <name evidence="2" type="ORF">FNK824_LOCUS31642</name>
    <name evidence="1" type="ORF">SEV965_LOCUS36466</name>
</gene>
<evidence type="ECO:0000313" key="1">
    <source>
        <dbReference type="EMBL" id="CAF1509110.1"/>
    </source>
</evidence>
<dbReference type="Proteomes" id="UP000663874">
    <property type="component" value="Unassembled WGS sequence"/>
</dbReference>
<dbReference type="EMBL" id="CAJOBE010010359">
    <property type="protein sequence ID" value="CAF4106523.1"/>
    <property type="molecule type" value="Genomic_DNA"/>
</dbReference>
<dbReference type="Proteomes" id="UP000663889">
    <property type="component" value="Unassembled WGS sequence"/>
</dbReference>
<name>A0A819VB76_9BILA</name>
<evidence type="ECO:0000313" key="3">
    <source>
        <dbReference type="Proteomes" id="UP000663874"/>
    </source>
</evidence>
<proteinExistence type="predicted"/>
<reference evidence="2" key="1">
    <citation type="submission" date="2021-02" db="EMBL/GenBank/DDBJ databases">
        <authorList>
            <person name="Nowell W R."/>
        </authorList>
    </citation>
    <scope>NUCLEOTIDE SEQUENCE</scope>
</reference>
<dbReference type="AlphaFoldDB" id="A0A819VB76"/>
<sequence length="77" mass="8951">MKELATALELNASSYRTIARWEKRLHEKGEDVNNDLQSGRLVFEFTDVNCELLKLLSIMGTIERIMHNCLKMRKVAQ</sequence>